<evidence type="ECO:0000256" key="4">
    <source>
        <dbReference type="ARBA" id="ARBA00022827"/>
    </source>
</evidence>
<dbReference type="InterPro" id="IPR036250">
    <property type="entry name" value="AcylCo_DH-like_C"/>
</dbReference>
<reference evidence="8" key="1">
    <citation type="submission" date="2022-05" db="EMBL/GenBank/DDBJ databases">
        <title>Brevundimonas albigilva TT17 genome sequence.</title>
        <authorList>
            <person name="Lee K."/>
            <person name="Son H."/>
        </authorList>
    </citation>
    <scope>NUCLEOTIDE SEQUENCE</scope>
    <source>
        <strain evidence="8">TT17</strain>
    </source>
</reference>
<evidence type="ECO:0000256" key="2">
    <source>
        <dbReference type="ARBA" id="ARBA00009347"/>
    </source>
</evidence>
<evidence type="ECO:0000313" key="8">
    <source>
        <dbReference type="EMBL" id="URI14724.1"/>
    </source>
</evidence>
<gene>
    <name evidence="8" type="ORF">M8231_13020</name>
</gene>
<dbReference type="InterPro" id="IPR037069">
    <property type="entry name" value="AcylCoA_DH/ox_N_sf"/>
</dbReference>
<evidence type="ECO:0000256" key="3">
    <source>
        <dbReference type="ARBA" id="ARBA00022630"/>
    </source>
</evidence>
<accession>A0ABY4SNU4</accession>
<dbReference type="Gene3D" id="1.20.140.10">
    <property type="entry name" value="Butyryl-CoA Dehydrogenase, subunit A, domain 3"/>
    <property type="match status" value="1"/>
</dbReference>
<dbReference type="Gene3D" id="1.10.540.10">
    <property type="entry name" value="Acyl-CoA dehydrogenase/oxidase, N-terminal domain"/>
    <property type="match status" value="1"/>
</dbReference>
<dbReference type="RefSeq" id="WP_250201660.1">
    <property type="nucleotide sequence ID" value="NZ_CP097649.1"/>
</dbReference>
<sequence>MTLEPNEEQALLRDMVVRFLADHVSAEQAARKTLPMDQWRALGELGVLALTTPEAAGGLGGGPVEAALVGEALGAAAALTPVADVAILSARLLAGATNNPAAETCLAAVLAGEALVAYAEAGEGLGDITIEPSDEGWILSGERIQVRHADQATAFIIDTGETGPGLLLIDAGAPGLTLLPYRLADGEHAARLVFDRIELDRSALLATSRAEHNQALALAQLSIVAEMVGLMQTLYDATVQFVRDRRQFGVPIASFQVVQHRTARLFILLEQSRSMLARAVHTSPETFERRTLEARAYVSDAALRLAQDATQLHGGMGVTDELLVGRGHRRLLVLSHLVGGAVGAREALAA</sequence>
<evidence type="ECO:0000259" key="7">
    <source>
        <dbReference type="Pfam" id="PF02771"/>
    </source>
</evidence>
<feature type="domain" description="Acyl-CoA dehydrogenase/oxidase C-terminal" evidence="6">
    <location>
        <begin position="214"/>
        <end position="337"/>
    </location>
</feature>
<proteinExistence type="inferred from homology"/>
<dbReference type="InterPro" id="IPR013786">
    <property type="entry name" value="AcylCoA_DH/ox_N"/>
</dbReference>
<dbReference type="Gene3D" id="2.40.110.10">
    <property type="entry name" value="Butyryl-CoA Dehydrogenase, subunit A, domain 2"/>
    <property type="match status" value="1"/>
</dbReference>
<dbReference type="EMBL" id="CP097649">
    <property type="protein sequence ID" value="URI14724.1"/>
    <property type="molecule type" value="Genomic_DNA"/>
</dbReference>
<evidence type="ECO:0000256" key="5">
    <source>
        <dbReference type="ARBA" id="ARBA00023002"/>
    </source>
</evidence>
<evidence type="ECO:0000313" key="9">
    <source>
        <dbReference type="Proteomes" id="UP001055429"/>
    </source>
</evidence>
<dbReference type="SUPFAM" id="SSF47203">
    <property type="entry name" value="Acyl-CoA dehydrogenase C-terminal domain-like"/>
    <property type="match status" value="1"/>
</dbReference>
<keyword evidence="9" id="KW-1185">Reference proteome</keyword>
<dbReference type="Pfam" id="PF02771">
    <property type="entry name" value="Acyl-CoA_dh_N"/>
    <property type="match status" value="1"/>
</dbReference>
<keyword evidence="3" id="KW-0285">Flavoprotein</keyword>
<comment type="cofactor">
    <cofactor evidence="1">
        <name>FAD</name>
        <dbReference type="ChEBI" id="CHEBI:57692"/>
    </cofactor>
</comment>
<dbReference type="InterPro" id="IPR046373">
    <property type="entry name" value="Acyl-CoA_Oxase/DH_mid-dom_sf"/>
</dbReference>
<name>A0ABY4SNU4_9CAUL</name>
<comment type="similarity">
    <text evidence="2">Belongs to the acyl-CoA dehydrogenase family.</text>
</comment>
<feature type="domain" description="Acyl-CoA dehydrogenase/oxidase N-terminal" evidence="7">
    <location>
        <begin position="6"/>
        <end position="83"/>
    </location>
</feature>
<dbReference type="InterPro" id="IPR009100">
    <property type="entry name" value="AcylCoA_DH/oxidase_NM_dom_sf"/>
</dbReference>
<keyword evidence="5" id="KW-0560">Oxidoreductase</keyword>
<dbReference type="SUPFAM" id="SSF56645">
    <property type="entry name" value="Acyl-CoA dehydrogenase NM domain-like"/>
    <property type="match status" value="1"/>
</dbReference>
<dbReference type="InterPro" id="IPR009075">
    <property type="entry name" value="AcylCo_DH/oxidase_C"/>
</dbReference>
<dbReference type="PANTHER" id="PTHR43884">
    <property type="entry name" value="ACYL-COA DEHYDROGENASE"/>
    <property type="match status" value="1"/>
</dbReference>
<keyword evidence="4" id="KW-0274">FAD</keyword>
<organism evidence="8 9">
    <name type="scientific">Brevundimonas albigilva</name>
    <dbReference type="NCBI Taxonomy" id="1312364"/>
    <lineage>
        <taxon>Bacteria</taxon>
        <taxon>Pseudomonadati</taxon>
        <taxon>Pseudomonadota</taxon>
        <taxon>Alphaproteobacteria</taxon>
        <taxon>Caulobacterales</taxon>
        <taxon>Caulobacteraceae</taxon>
        <taxon>Brevundimonas</taxon>
    </lineage>
</organism>
<evidence type="ECO:0000259" key="6">
    <source>
        <dbReference type="Pfam" id="PF00441"/>
    </source>
</evidence>
<dbReference type="Pfam" id="PF00441">
    <property type="entry name" value="Acyl-CoA_dh_1"/>
    <property type="match status" value="1"/>
</dbReference>
<evidence type="ECO:0000256" key="1">
    <source>
        <dbReference type="ARBA" id="ARBA00001974"/>
    </source>
</evidence>
<dbReference type="CDD" id="cd00567">
    <property type="entry name" value="ACAD"/>
    <property type="match status" value="1"/>
</dbReference>
<dbReference type="Proteomes" id="UP001055429">
    <property type="component" value="Chromosome"/>
</dbReference>
<protein>
    <submittedName>
        <fullName evidence="8">Acyl-CoA dehydrogenase</fullName>
    </submittedName>
</protein>
<dbReference type="PANTHER" id="PTHR43884:SF20">
    <property type="entry name" value="ACYL-COA DEHYDROGENASE FADE28"/>
    <property type="match status" value="1"/>
</dbReference>